<proteinExistence type="predicted"/>
<dbReference type="SUPFAM" id="SSF47923">
    <property type="entry name" value="Ypt/Rab-GAP domain of gyp1p"/>
    <property type="match status" value="1"/>
</dbReference>
<dbReference type="InterPro" id="IPR016024">
    <property type="entry name" value="ARM-type_fold"/>
</dbReference>
<name>A0A147BFX2_IXORI</name>
<dbReference type="SUPFAM" id="SSF48371">
    <property type="entry name" value="ARM repeat"/>
    <property type="match status" value="1"/>
</dbReference>
<dbReference type="Pfam" id="PF14961">
    <property type="entry name" value="BROMI"/>
    <property type="match status" value="1"/>
</dbReference>
<evidence type="ECO:0000259" key="3">
    <source>
        <dbReference type="Pfam" id="PF23440"/>
    </source>
</evidence>
<feature type="domain" description="BROMI middle region" evidence="2">
    <location>
        <begin position="137"/>
        <end position="325"/>
    </location>
</feature>
<sequence length="1022" mass="116552">MNYNRQRERLRQAIGRQLEAEIERSIGESERREVDDIAAKICRSAKWRKFQKSYLLNLDPNGNQEPSPPFLSRGRDVSARPRNGSTSSFASIVTESSFGRDDINLTPERIHEVCSLIRSSTPSSKLHAIDILNSLSCFEDVVNSEEWPVLEERIRSLFSHPSEVVKRETLRLFWTMLSSGGIVFEKSYTSLLLAARDQVCSKINRSSLRRSPSSAAIDIVDILNTYHRNLPRHWLRFHRKALKHVIEETLAFMDDNIYDNFSCIWKALSASDCHAVWLGNWTFGAESRAVVFGSMAGHTNILLYSVQLVTNFRKFPDLCKRYASSHVYAACLLLRTVRYEMGRALVTSLGSSAMSEKAWFDVLTQVILFSKVLWASKYEKFMEFLPVLAEIVGVVCSAEETPMCPQRADSLIGSFVETSRNLSDERCPTHILSKCLKSMCSTPVGLSLIMKSSYRACRVCQVVLSITKRAIERTKDDKLCKTCVSSLLEVCAHIAGNPDYLLLEGCAATVRILSSVSQLTSSQEETLERSLAKFVASLFSTSLGTALLCVGTLSHSCERTLIKQADIYNKVKYCSVYMSPLYSQENIVLELHDYFWTSEPEPVLRFELESAQEKLLCLMSSFRQCRALLARKADGLDRVLWNEIVFLPINYVPTEDNLVLSLGILKGLLCCLKTYTFLNARYFVEKRLQELLVEFLNDDGKLMLNEVSVVVMEIQKRIALYGQLLTQRGHTKLKNAVHVSSKLFTITLKHAHQRKREFDTFLVTNAIHSAAFVDFIDFEDGQTYPMTLLAKPMTDEQNCGIQLTIACGLRLGLLSLEERAHAQKLQNLVRNSRNFYGASCSKDSYDFLLATIFLLLQGNECKSFQLHKFLCDRDCYFLYFHDMYGICDTLVCAAFCQLFEVVLREHLPRLYHAFQMSRCAPSSIFKHWVGQFFWNYLDFDQISAVLLMVVVHGGEHLLYVCVCILRHVEESLLKGFNDGCFVLTLREIQAEGFRLSSWVDFIHALSLQYHDLVQKTLSMYKH</sequence>
<dbReference type="InterPro" id="IPR055392">
    <property type="entry name" value="BROMI_C"/>
</dbReference>
<dbReference type="Pfam" id="PF23440">
    <property type="entry name" value="BROMI_C"/>
    <property type="match status" value="1"/>
</dbReference>
<dbReference type="AlphaFoldDB" id="A0A147BFX2"/>
<feature type="region of interest" description="Disordered" evidence="1">
    <location>
        <begin position="58"/>
        <end position="85"/>
    </location>
</feature>
<protein>
    <submittedName>
        <fullName evidence="4">Uncharacterized protein</fullName>
    </submittedName>
</protein>
<evidence type="ECO:0000259" key="2">
    <source>
        <dbReference type="Pfam" id="PF14961"/>
    </source>
</evidence>
<feature type="domain" description="BROMI C-terminal Rab TBC-like" evidence="3">
    <location>
        <begin position="797"/>
        <end position="1016"/>
    </location>
</feature>
<organism evidence="4">
    <name type="scientific">Ixodes ricinus</name>
    <name type="common">Common tick</name>
    <name type="synonym">Acarus ricinus</name>
    <dbReference type="NCBI Taxonomy" id="34613"/>
    <lineage>
        <taxon>Eukaryota</taxon>
        <taxon>Metazoa</taxon>
        <taxon>Ecdysozoa</taxon>
        <taxon>Arthropoda</taxon>
        <taxon>Chelicerata</taxon>
        <taxon>Arachnida</taxon>
        <taxon>Acari</taxon>
        <taxon>Parasitiformes</taxon>
        <taxon>Ixodida</taxon>
        <taxon>Ixodoidea</taxon>
        <taxon>Ixodidae</taxon>
        <taxon>Ixodinae</taxon>
        <taxon>Ixodes</taxon>
    </lineage>
</organism>
<dbReference type="Gene3D" id="1.10.472.80">
    <property type="entry name" value="Ypt/Rab-GAP domain of gyp1p, domain 3"/>
    <property type="match status" value="1"/>
</dbReference>
<dbReference type="InterPro" id="IPR035969">
    <property type="entry name" value="Rab-GAP_TBC_sf"/>
</dbReference>
<reference evidence="4" key="1">
    <citation type="journal article" date="2018" name="PLoS Negl. Trop. Dis.">
        <title>Sialome diversity of ticks revealed by RNAseq of single tick salivary glands.</title>
        <authorList>
            <person name="Perner J."/>
            <person name="Kropackova S."/>
            <person name="Kopacek P."/>
            <person name="Ribeiro J.M."/>
        </authorList>
    </citation>
    <scope>NUCLEOTIDE SEQUENCE</scope>
    <source>
        <strain evidence="4">Siblings of single egg batch collected in Ceske Budejovice</strain>
        <tissue evidence="4">Salivary glands</tissue>
    </source>
</reference>
<dbReference type="InterPro" id="IPR032735">
    <property type="entry name" value="BROMI_M"/>
</dbReference>
<evidence type="ECO:0000256" key="1">
    <source>
        <dbReference type="SAM" id="MobiDB-lite"/>
    </source>
</evidence>
<accession>A0A147BFX2</accession>
<evidence type="ECO:0000313" key="4">
    <source>
        <dbReference type="EMBL" id="JAR89668.1"/>
    </source>
</evidence>
<dbReference type="EMBL" id="GEGO01005736">
    <property type="protein sequence ID" value="JAR89668.1"/>
    <property type="molecule type" value="Transcribed_RNA"/>
</dbReference>